<dbReference type="EMBL" id="PNRF01000038">
    <property type="protein sequence ID" value="PMR73054.1"/>
    <property type="molecule type" value="Genomic_DNA"/>
</dbReference>
<comment type="caution">
    <text evidence="1">The sequence shown here is derived from an EMBL/GenBank/DDBJ whole genome shotgun (WGS) entry which is preliminary data.</text>
</comment>
<accession>A0A2N7TXX5</accession>
<dbReference type="Pfam" id="PF20471">
    <property type="entry name" value="DUF6716"/>
    <property type="match status" value="1"/>
</dbReference>
<evidence type="ECO:0000313" key="2">
    <source>
        <dbReference type="Proteomes" id="UP000235803"/>
    </source>
</evidence>
<gene>
    <name evidence="1" type="ORF">C1H69_18925</name>
</gene>
<proteinExistence type="predicted"/>
<dbReference type="InterPro" id="IPR046561">
    <property type="entry name" value="DUF6716"/>
</dbReference>
<reference evidence="1 2" key="1">
    <citation type="submission" date="2018-01" db="EMBL/GenBank/DDBJ databases">
        <title>Halomonas endophytica sp. nov., isolated from storage liquid in the stems of Populus euphratica.</title>
        <authorList>
            <person name="Chen C."/>
        </authorList>
    </citation>
    <scope>NUCLEOTIDE SEQUENCE [LARGE SCALE GENOMIC DNA]</scope>
    <source>
        <strain evidence="1 2">MC28</strain>
    </source>
</reference>
<name>A0A2N7TXX5_9GAMM</name>
<dbReference type="Proteomes" id="UP000235803">
    <property type="component" value="Unassembled WGS sequence"/>
</dbReference>
<keyword evidence="2" id="KW-1185">Reference proteome</keyword>
<organism evidence="1 2">
    <name type="scientific">Billgrantia endophytica</name>
    <dbReference type="NCBI Taxonomy" id="2033802"/>
    <lineage>
        <taxon>Bacteria</taxon>
        <taxon>Pseudomonadati</taxon>
        <taxon>Pseudomonadota</taxon>
        <taxon>Gammaproteobacteria</taxon>
        <taxon>Oceanospirillales</taxon>
        <taxon>Halomonadaceae</taxon>
        <taxon>Billgrantia</taxon>
    </lineage>
</organism>
<sequence length="311" mass="34804">MKLANGLATRQGADIICLNSKKDLSYAKEFFSDLGLDGSVLESTNYPFAAEGERKEVKTKPNTGRHIVFTTQPHWPGKIEERLYVLGELVKAAKLYPSDKIIIKLRMPAGKKTIHPEKYHYESIFPKLRLKKPTNLEFVYGDMAKVLESTDLHITLASTAAVESIAMKIPTAIIGDFGIVEKYGVDHFVGSGLILKISDALSSGVSLPHAQWLNYNGLGEDDNFEAAFSKLRRVIEKQDQSASALPLNPVYYNSKNYAYDFSPSVMIDKKERLPKRPRLKVRIKNMLKELLPPIVYDGLGAALRKLRSSFS</sequence>
<evidence type="ECO:0000313" key="1">
    <source>
        <dbReference type="EMBL" id="PMR73054.1"/>
    </source>
</evidence>
<protein>
    <submittedName>
        <fullName evidence="1">Uncharacterized protein</fullName>
    </submittedName>
</protein>
<dbReference type="AlphaFoldDB" id="A0A2N7TXX5"/>